<dbReference type="AlphaFoldDB" id="A0A8J7S3R7"/>
<organism evidence="6 7">
    <name type="scientific">Natronogracilivirga saccharolytica</name>
    <dbReference type="NCBI Taxonomy" id="2812953"/>
    <lineage>
        <taxon>Bacteria</taxon>
        <taxon>Pseudomonadati</taxon>
        <taxon>Balneolota</taxon>
        <taxon>Balneolia</taxon>
        <taxon>Balneolales</taxon>
        <taxon>Cyclonatronaceae</taxon>
        <taxon>Natronogracilivirga</taxon>
    </lineage>
</organism>
<keyword evidence="7" id="KW-1185">Reference proteome</keyword>
<feature type="transmembrane region" description="Helical" evidence="5">
    <location>
        <begin position="263"/>
        <end position="279"/>
    </location>
</feature>
<reference evidence="6" key="1">
    <citation type="submission" date="2021-02" db="EMBL/GenBank/DDBJ databases">
        <title>Natronogracilivirga saccharolytica gen. nov. sp. nov. a new anaerobic, haloalkiliphilic carbohydrate-fermenting bacterium from soda lake and proposing of Cyclonatronumiaceae fam. nov. in the phylum Balneolaeota.</title>
        <authorList>
            <person name="Zhilina T.N."/>
            <person name="Sorokin D.Y."/>
            <person name="Zavarzina D.G."/>
            <person name="Toshchakov S.V."/>
            <person name="Kublanov I.V."/>
        </authorList>
    </citation>
    <scope>NUCLEOTIDE SEQUENCE</scope>
    <source>
        <strain evidence="6">Z-1702</strain>
    </source>
</reference>
<evidence type="ECO:0000256" key="1">
    <source>
        <dbReference type="ARBA" id="ARBA00004141"/>
    </source>
</evidence>
<feature type="transmembrane region" description="Helical" evidence="5">
    <location>
        <begin position="371"/>
        <end position="390"/>
    </location>
</feature>
<comment type="subcellular location">
    <subcellularLocation>
        <location evidence="1">Membrane</location>
        <topology evidence="1">Multi-pass membrane protein</topology>
    </subcellularLocation>
</comment>
<name>A0A8J7S3R7_9BACT</name>
<evidence type="ECO:0000256" key="4">
    <source>
        <dbReference type="ARBA" id="ARBA00023136"/>
    </source>
</evidence>
<dbReference type="PANTHER" id="PTHR10283">
    <property type="entry name" value="SOLUTE CARRIER FAMILY 13 MEMBER"/>
    <property type="match status" value="1"/>
</dbReference>
<feature type="transmembrane region" description="Helical" evidence="5">
    <location>
        <begin position="87"/>
        <end position="106"/>
    </location>
</feature>
<dbReference type="NCBIfam" id="TIGR00785">
    <property type="entry name" value="dass"/>
    <property type="match status" value="1"/>
</dbReference>
<feature type="transmembrane region" description="Helical" evidence="5">
    <location>
        <begin position="437"/>
        <end position="459"/>
    </location>
</feature>
<dbReference type="EMBL" id="JAFIDN010000001">
    <property type="protein sequence ID" value="MBP3191443.1"/>
    <property type="molecule type" value="Genomic_DNA"/>
</dbReference>
<feature type="transmembrane region" description="Helical" evidence="5">
    <location>
        <begin position="219"/>
        <end position="242"/>
    </location>
</feature>
<feature type="transmembrane region" description="Helical" evidence="5">
    <location>
        <begin position="347"/>
        <end position="364"/>
    </location>
</feature>
<sequence length="462" mass="49705">MDAELPVSEPVALEDETWQIPASALQEDGTVLVAKEPGETESVRVNVIDRNGQHVIVQSDELSRDHEIVTDPGHRLVDYEPNSYTDYIGTLANPIIILFLGGFMLARASVKYNLDKNLTRYLLGPFGTRPRFIVLGLMLVTAALSAFMSNTATAAMMVTVILPIIAQLPPEDRFKFGLALSIPIAANVGGITTPIGTPPNAIVIAALSDYGIDISFTDWIIVAAPLVVVMLVIAWFLLLTLFPPSVERFNLDMKGKLNVSPKAIGLYVIFGATVLLWITENQHGIPSSMVAFLPVAALVTGRILNKEDIQKLPWEVLWLMAGGISLGIGMDKTGLAVWMISGFDWGAMGYITLIIAFSVVAIAMSNFLSNTVTATLLMPLVISLHTSGVMGEDFNLLITGIVIAVACSLAMALPISTPPNAIAMSTGIIRTKDMAKMGVIIGVIGLLIILAYAVFYWPLVTN</sequence>
<evidence type="ECO:0000256" key="5">
    <source>
        <dbReference type="SAM" id="Phobius"/>
    </source>
</evidence>
<feature type="transmembrane region" description="Helical" evidence="5">
    <location>
        <begin position="285"/>
        <end position="304"/>
    </location>
</feature>
<keyword evidence="2 5" id="KW-0812">Transmembrane</keyword>
<protein>
    <submittedName>
        <fullName evidence="6">SLC13/DASS family transporter</fullName>
    </submittedName>
</protein>
<dbReference type="GO" id="GO:0005315">
    <property type="term" value="F:phosphate transmembrane transporter activity"/>
    <property type="evidence" value="ECO:0007669"/>
    <property type="project" value="TreeGrafter"/>
</dbReference>
<feature type="transmembrane region" description="Helical" evidence="5">
    <location>
        <begin position="132"/>
        <end position="165"/>
    </location>
</feature>
<dbReference type="Proteomes" id="UP000673975">
    <property type="component" value="Unassembled WGS sequence"/>
</dbReference>
<evidence type="ECO:0000313" key="7">
    <source>
        <dbReference type="Proteomes" id="UP000673975"/>
    </source>
</evidence>
<feature type="transmembrane region" description="Helical" evidence="5">
    <location>
        <begin position="316"/>
        <end position="341"/>
    </location>
</feature>
<gene>
    <name evidence="6" type="ORF">NATSA_02085</name>
</gene>
<keyword evidence="3 5" id="KW-1133">Transmembrane helix</keyword>
<dbReference type="InterPro" id="IPR001898">
    <property type="entry name" value="SLC13A/DASS"/>
</dbReference>
<evidence type="ECO:0000256" key="3">
    <source>
        <dbReference type="ARBA" id="ARBA00022989"/>
    </source>
</evidence>
<dbReference type="CDD" id="cd01115">
    <property type="entry name" value="SLC13_permease"/>
    <property type="match status" value="1"/>
</dbReference>
<accession>A0A8J7S3R7</accession>
<dbReference type="Pfam" id="PF00939">
    <property type="entry name" value="Na_sulph_symp"/>
    <property type="match status" value="1"/>
</dbReference>
<proteinExistence type="predicted"/>
<dbReference type="GO" id="GO:0005886">
    <property type="term" value="C:plasma membrane"/>
    <property type="evidence" value="ECO:0007669"/>
    <property type="project" value="TreeGrafter"/>
</dbReference>
<dbReference type="PANTHER" id="PTHR10283:SF92">
    <property type="entry name" value="LOW-AFFINITY PHOSPHATE TRANSPORTER PHO91"/>
    <property type="match status" value="1"/>
</dbReference>
<evidence type="ECO:0000256" key="2">
    <source>
        <dbReference type="ARBA" id="ARBA00022692"/>
    </source>
</evidence>
<evidence type="ECO:0000313" key="6">
    <source>
        <dbReference type="EMBL" id="MBP3191443.1"/>
    </source>
</evidence>
<feature type="transmembrane region" description="Helical" evidence="5">
    <location>
        <begin position="396"/>
        <end position="416"/>
    </location>
</feature>
<comment type="caution">
    <text evidence="6">The sequence shown here is derived from an EMBL/GenBank/DDBJ whole genome shotgun (WGS) entry which is preliminary data.</text>
</comment>
<keyword evidence="4 5" id="KW-0472">Membrane</keyword>